<dbReference type="CDD" id="cd17246">
    <property type="entry name" value="RMtype1_S_SonII-TRD2-CR2_like"/>
    <property type="match status" value="1"/>
</dbReference>
<keyword evidence="5" id="KW-0378">Hydrolase</keyword>
<dbReference type="Pfam" id="PF01420">
    <property type="entry name" value="Methylase_S"/>
    <property type="match status" value="2"/>
</dbReference>
<dbReference type="EMBL" id="JADKFW010000004">
    <property type="protein sequence ID" value="MBK9716796.1"/>
    <property type="molecule type" value="Genomic_DNA"/>
</dbReference>
<feature type="domain" description="Type I restriction modification DNA specificity" evidence="4">
    <location>
        <begin position="204"/>
        <end position="382"/>
    </location>
</feature>
<dbReference type="InterPro" id="IPR000055">
    <property type="entry name" value="Restrct_endonuc_typeI_TRD"/>
</dbReference>
<keyword evidence="5" id="KW-0255">Endonuclease</keyword>
<evidence type="ECO:0000256" key="3">
    <source>
        <dbReference type="ARBA" id="ARBA00023125"/>
    </source>
</evidence>
<comment type="similarity">
    <text evidence="1">Belongs to the type-I restriction system S methylase family.</text>
</comment>
<accession>A0A9D7S8E7</accession>
<keyword evidence="2" id="KW-0680">Restriction system</keyword>
<keyword evidence="5" id="KW-0540">Nuclease</keyword>
<comment type="caution">
    <text evidence="5">The sequence shown here is derived from an EMBL/GenBank/DDBJ whole genome shotgun (WGS) entry which is preliminary data.</text>
</comment>
<evidence type="ECO:0000256" key="2">
    <source>
        <dbReference type="ARBA" id="ARBA00022747"/>
    </source>
</evidence>
<dbReference type="Proteomes" id="UP000808349">
    <property type="component" value="Unassembled WGS sequence"/>
</dbReference>
<evidence type="ECO:0000313" key="6">
    <source>
        <dbReference type="Proteomes" id="UP000808349"/>
    </source>
</evidence>
<sequence length="408" mass="45760">MKQGWEEIKMVDACEILTCGVASTPTYVDEQIGVPFLSAQNVRDGVVVLDKYSFISKEFHQKLTNRNKPSKGDILYSRVGAKYGEAGVVEHNFEFSVYVSVTLIRPKKELLNNYFLKNYLNSPRIKDLAKKSISSSGVPNLNVNSVREFPVPIPSLPEQQRIVAILDEAFAAIAKAKSNAEQNLTNAKELFESYLQGVFENKGEGWKEKTLEQVSKIFGRGKSRHRPRNYEKLYGGIYPFIQTGDIRNCNHYITEYSQTYSELGLAQSKLWPSGTICITIAANIAETGVLTFDACFPDSVIGLVVNEKIADRDFIEYLLQSFKARIQALGKGSAQANINMGTFENELFPFPPVNEQHTIVQKLDALAVETKKLEANYIQKINDLEELKKSVLQKAFSGELKTAKALVY</sequence>
<proteinExistence type="inferred from homology"/>
<dbReference type="AlphaFoldDB" id="A0A9D7S8E7"/>
<keyword evidence="3" id="KW-0238">DNA-binding</keyword>
<dbReference type="GO" id="GO:0003677">
    <property type="term" value="F:DNA binding"/>
    <property type="evidence" value="ECO:0007669"/>
    <property type="project" value="UniProtKB-KW"/>
</dbReference>
<feature type="domain" description="Type I restriction modification DNA specificity" evidence="4">
    <location>
        <begin position="3"/>
        <end position="179"/>
    </location>
</feature>
<evidence type="ECO:0000256" key="1">
    <source>
        <dbReference type="ARBA" id="ARBA00010923"/>
    </source>
</evidence>
<reference evidence="5 6" key="1">
    <citation type="submission" date="2020-10" db="EMBL/GenBank/DDBJ databases">
        <title>Connecting structure to function with the recovery of over 1000 high-quality activated sludge metagenome-assembled genomes encoding full-length rRNA genes using long-read sequencing.</title>
        <authorList>
            <person name="Singleton C.M."/>
            <person name="Petriglieri F."/>
            <person name="Kristensen J.M."/>
            <person name="Kirkegaard R.H."/>
            <person name="Michaelsen T.Y."/>
            <person name="Andersen M.H."/>
            <person name="Karst S.M."/>
            <person name="Dueholm M.S."/>
            <person name="Nielsen P.H."/>
            <person name="Albertsen M."/>
        </authorList>
    </citation>
    <scope>NUCLEOTIDE SEQUENCE [LARGE SCALE GENOMIC DNA]</scope>
    <source>
        <strain evidence="5">Ribe_18-Q3-R11-54_BAT3C.373</strain>
    </source>
</reference>
<evidence type="ECO:0000259" key="4">
    <source>
        <dbReference type="Pfam" id="PF01420"/>
    </source>
</evidence>
<evidence type="ECO:0000313" key="5">
    <source>
        <dbReference type="EMBL" id="MBK9716796.1"/>
    </source>
</evidence>
<organism evidence="5 6">
    <name type="scientific">Candidatus Defluviibacterium haderslevense</name>
    <dbReference type="NCBI Taxonomy" id="2981993"/>
    <lineage>
        <taxon>Bacteria</taxon>
        <taxon>Pseudomonadati</taxon>
        <taxon>Bacteroidota</taxon>
        <taxon>Saprospiria</taxon>
        <taxon>Saprospirales</taxon>
        <taxon>Saprospiraceae</taxon>
        <taxon>Candidatus Defluviibacterium</taxon>
    </lineage>
</organism>
<gene>
    <name evidence="5" type="ORF">IPO85_04640</name>
</gene>
<protein>
    <submittedName>
        <fullName evidence="5">Restriction endonuclease subunit S</fullName>
    </submittedName>
</protein>
<dbReference type="InterPro" id="IPR044946">
    <property type="entry name" value="Restrct_endonuc_typeI_TRD_sf"/>
</dbReference>
<dbReference type="GO" id="GO:0009307">
    <property type="term" value="P:DNA restriction-modification system"/>
    <property type="evidence" value="ECO:0007669"/>
    <property type="project" value="UniProtKB-KW"/>
</dbReference>
<dbReference type="SUPFAM" id="SSF116734">
    <property type="entry name" value="DNA methylase specificity domain"/>
    <property type="match status" value="2"/>
</dbReference>
<dbReference type="PANTHER" id="PTHR30408">
    <property type="entry name" value="TYPE-1 RESTRICTION ENZYME ECOKI SPECIFICITY PROTEIN"/>
    <property type="match status" value="1"/>
</dbReference>
<name>A0A9D7S8E7_9BACT</name>
<dbReference type="Gene3D" id="3.90.220.20">
    <property type="entry name" value="DNA methylase specificity domains"/>
    <property type="match status" value="2"/>
</dbReference>
<dbReference type="CDD" id="cd17282">
    <property type="entry name" value="RMtype1_S_Eco16444ORF1681_TRD1-CR1_like"/>
    <property type="match status" value="1"/>
</dbReference>
<dbReference type="InterPro" id="IPR052021">
    <property type="entry name" value="Type-I_RS_S_subunit"/>
</dbReference>
<dbReference type="GO" id="GO:0004519">
    <property type="term" value="F:endonuclease activity"/>
    <property type="evidence" value="ECO:0007669"/>
    <property type="project" value="UniProtKB-KW"/>
</dbReference>
<dbReference type="PANTHER" id="PTHR30408:SF12">
    <property type="entry name" value="TYPE I RESTRICTION ENZYME MJAVIII SPECIFICITY SUBUNIT"/>
    <property type="match status" value="1"/>
</dbReference>